<evidence type="ECO:0000313" key="1">
    <source>
        <dbReference type="EMBL" id="MCU6746718.1"/>
    </source>
</evidence>
<proteinExistence type="predicted"/>
<keyword evidence="2" id="KW-1185">Reference proteome</keyword>
<sequence length="119" mass="13638">MKTKFCIGFLSAFLVLAALLGIGYQLSYRYTLDKREVKLEETKETKSISTKGDAVKNEGYYLCELQGFVVVYLSDCSTIYEFTEIRLTDLPEEVQQEICAGKHIDTEKELYAFLENYSS</sequence>
<dbReference type="EMBL" id="JAOQJX010000003">
    <property type="protein sequence ID" value="MCU6746718.1"/>
    <property type="molecule type" value="Genomic_DNA"/>
</dbReference>
<dbReference type="Proteomes" id="UP001652394">
    <property type="component" value="Unassembled WGS sequence"/>
</dbReference>
<gene>
    <name evidence="1" type="ORF">OCV51_03425</name>
</gene>
<organism evidence="1 2">
    <name type="scientific">Faecalicatena acetigenes</name>
    <dbReference type="NCBI Taxonomy" id="2981790"/>
    <lineage>
        <taxon>Bacteria</taxon>
        <taxon>Bacillati</taxon>
        <taxon>Bacillota</taxon>
        <taxon>Clostridia</taxon>
        <taxon>Lachnospirales</taxon>
        <taxon>Lachnospiraceae</taxon>
        <taxon>Faecalicatena</taxon>
    </lineage>
</organism>
<protein>
    <recommendedName>
        <fullName evidence="3">Bypass of forespore C C-terminal domain-containing protein</fullName>
    </recommendedName>
</protein>
<dbReference type="RefSeq" id="WP_059069451.1">
    <property type="nucleotide sequence ID" value="NZ_JAOQJX010000003.1"/>
</dbReference>
<comment type="caution">
    <text evidence="1">The sequence shown here is derived from an EMBL/GenBank/DDBJ whole genome shotgun (WGS) entry which is preliminary data.</text>
</comment>
<reference evidence="1 2" key="1">
    <citation type="journal article" date="2021" name="ISME Commun">
        <title>Automated analysis of genomic sequences facilitates high-throughput and comprehensive description of bacteria.</title>
        <authorList>
            <person name="Hitch T.C.A."/>
        </authorList>
    </citation>
    <scope>NUCLEOTIDE SEQUENCE [LARGE SCALE GENOMIC DNA]</scope>
    <source>
        <strain evidence="1 2">H2_18</strain>
    </source>
</reference>
<evidence type="ECO:0000313" key="2">
    <source>
        <dbReference type="Proteomes" id="UP001652394"/>
    </source>
</evidence>
<name>A0ABT2T8X3_9FIRM</name>
<evidence type="ECO:0008006" key="3">
    <source>
        <dbReference type="Google" id="ProtNLM"/>
    </source>
</evidence>
<accession>A0ABT2T8X3</accession>